<dbReference type="PANTHER" id="PTHR21666:SF270">
    <property type="entry name" value="MUREIN HYDROLASE ACTIVATOR ENVC"/>
    <property type="match status" value="1"/>
</dbReference>
<dbReference type="Proteomes" id="UP000595046">
    <property type="component" value="Chromosome"/>
</dbReference>
<dbReference type="InterPro" id="IPR011055">
    <property type="entry name" value="Dup_hybrid_motif"/>
</dbReference>
<evidence type="ECO:0000313" key="5">
    <source>
        <dbReference type="Proteomes" id="UP000595046"/>
    </source>
</evidence>
<dbReference type="RefSeq" id="WP_197352490.1">
    <property type="nucleotide sequence ID" value="NZ_CP048882.1"/>
</dbReference>
<name>A0A7T1T967_9ACTN</name>
<protein>
    <submittedName>
        <fullName evidence="4">M23 family metallopeptidase</fullName>
    </submittedName>
</protein>
<dbReference type="KEGG" id="sbat:G4Z16_22435"/>
<keyword evidence="2" id="KW-0472">Membrane</keyword>
<dbReference type="SUPFAM" id="SSF51261">
    <property type="entry name" value="Duplicated hybrid motif"/>
    <property type="match status" value="1"/>
</dbReference>
<feature type="transmembrane region" description="Helical" evidence="2">
    <location>
        <begin position="12"/>
        <end position="32"/>
    </location>
</feature>
<feature type="region of interest" description="Disordered" evidence="1">
    <location>
        <begin position="38"/>
        <end position="65"/>
    </location>
</feature>
<dbReference type="InterPro" id="IPR050570">
    <property type="entry name" value="Cell_wall_metabolism_enzyme"/>
</dbReference>
<dbReference type="InterPro" id="IPR016047">
    <property type="entry name" value="M23ase_b-sheet_dom"/>
</dbReference>
<dbReference type="Pfam" id="PF01551">
    <property type="entry name" value="Peptidase_M23"/>
    <property type="match status" value="1"/>
</dbReference>
<dbReference type="EMBL" id="CP048882">
    <property type="protein sequence ID" value="QPP08704.1"/>
    <property type="molecule type" value="Genomic_DNA"/>
</dbReference>
<evidence type="ECO:0000256" key="1">
    <source>
        <dbReference type="SAM" id="MobiDB-lite"/>
    </source>
</evidence>
<reference evidence="5" key="1">
    <citation type="submission" date="2020-02" db="EMBL/GenBank/DDBJ databases">
        <title>Streptomyces sp. ASO4wet.</title>
        <authorList>
            <person name="Risdian C."/>
            <person name="Landwehr W."/>
            <person name="Schupp P."/>
            <person name="Wink J."/>
        </authorList>
    </citation>
    <scope>NUCLEOTIDE SEQUENCE [LARGE SCALE GENOMIC DNA]</scope>
    <source>
        <strain evidence="5">ASO4wet</strain>
    </source>
</reference>
<evidence type="ECO:0000259" key="3">
    <source>
        <dbReference type="Pfam" id="PF01551"/>
    </source>
</evidence>
<dbReference type="GO" id="GO:0004222">
    <property type="term" value="F:metalloendopeptidase activity"/>
    <property type="evidence" value="ECO:0007669"/>
    <property type="project" value="TreeGrafter"/>
</dbReference>
<dbReference type="CDD" id="cd12797">
    <property type="entry name" value="M23_peptidase"/>
    <property type="match status" value="1"/>
</dbReference>
<keyword evidence="5" id="KW-1185">Reference proteome</keyword>
<dbReference type="Gene3D" id="2.70.70.10">
    <property type="entry name" value="Glucose Permease (Domain IIA)"/>
    <property type="match status" value="1"/>
</dbReference>
<organism evidence="4 5">
    <name type="scientific">Streptomyces bathyalis</name>
    <dbReference type="NCBI Taxonomy" id="2710756"/>
    <lineage>
        <taxon>Bacteria</taxon>
        <taxon>Bacillati</taxon>
        <taxon>Actinomycetota</taxon>
        <taxon>Actinomycetes</taxon>
        <taxon>Kitasatosporales</taxon>
        <taxon>Streptomycetaceae</taxon>
        <taxon>Streptomyces</taxon>
    </lineage>
</organism>
<feature type="domain" description="M23ase beta-sheet core" evidence="3">
    <location>
        <begin position="94"/>
        <end position="191"/>
    </location>
</feature>
<dbReference type="PANTHER" id="PTHR21666">
    <property type="entry name" value="PEPTIDASE-RELATED"/>
    <property type="match status" value="1"/>
</dbReference>
<evidence type="ECO:0000256" key="2">
    <source>
        <dbReference type="SAM" id="Phobius"/>
    </source>
</evidence>
<dbReference type="AlphaFoldDB" id="A0A7T1T967"/>
<proteinExistence type="predicted"/>
<keyword evidence="2" id="KW-0812">Transmembrane</keyword>
<keyword evidence="2" id="KW-1133">Transmembrane helix</keyword>
<gene>
    <name evidence="4" type="ORF">G4Z16_22435</name>
</gene>
<sequence length="203" mass="21403">MTPETRRESGSIVRRILTGGLAAAVSICGFAGSASVNSRPHTLAPASDGAGHEQAPRHERHAHSTPAFSYSRPITKAARISERWGVPGGWAAGHHTGIDFAAPTGTPVRSVGTGRVELAGEAGAYGRAVIVHMKDGKHVLFAHLSKITVRSGRVVRANTVVGESGNTGRSTGPHLHFEVRKERGYGTEVDPVTYLARHGVRIA</sequence>
<accession>A0A7T1T967</accession>
<evidence type="ECO:0000313" key="4">
    <source>
        <dbReference type="EMBL" id="QPP08704.1"/>
    </source>
</evidence>